<sequence length="114" mass="12131">MNPGRARAINPHLLTGAHALGALPDAELADFEEHLAECPACADEAGELSETAAVLGNAVGHVYPIALRPRVLGAVQWVRQVPPSSERVTVLTRRQGLWRAGALAAAALRGRRRE</sequence>
<dbReference type="RefSeq" id="WP_189152990.1">
    <property type="nucleotide sequence ID" value="NZ_BMNC01000001.1"/>
</dbReference>
<keyword evidence="4" id="KW-0805">Transcription regulation</keyword>
<keyword evidence="5" id="KW-0472">Membrane</keyword>
<keyword evidence="2" id="KW-0812">Transmembrane</keyword>
<keyword evidence="6" id="KW-0804">Transcription</keyword>
<evidence type="ECO:0000256" key="2">
    <source>
        <dbReference type="ARBA" id="ARBA00022692"/>
    </source>
</evidence>
<keyword evidence="3" id="KW-1133">Transmembrane helix</keyword>
<accession>A0ABQ2HBY8</accession>
<keyword evidence="9" id="KW-1185">Reference proteome</keyword>
<evidence type="ECO:0000256" key="5">
    <source>
        <dbReference type="ARBA" id="ARBA00023136"/>
    </source>
</evidence>
<dbReference type="Proteomes" id="UP000597656">
    <property type="component" value="Unassembled WGS sequence"/>
</dbReference>
<evidence type="ECO:0000313" key="8">
    <source>
        <dbReference type="EMBL" id="GGM73133.1"/>
    </source>
</evidence>
<dbReference type="PANTHER" id="PTHR37461:SF1">
    <property type="entry name" value="ANTI-SIGMA-K FACTOR RSKA"/>
    <property type="match status" value="1"/>
</dbReference>
<dbReference type="Pfam" id="PF13490">
    <property type="entry name" value="zf-HC2"/>
    <property type="match status" value="1"/>
</dbReference>
<evidence type="ECO:0000259" key="7">
    <source>
        <dbReference type="Pfam" id="PF13490"/>
    </source>
</evidence>
<proteinExistence type="predicted"/>
<feature type="domain" description="Putative zinc-finger" evidence="7">
    <location>
        <begin position="16"/>
        <end position="42"/>
    </location>
</feature>
<evidence type="ECO:0000256" key="1">
    <source>
        <dbReference type="ARBA" id="ARBA00004167"/>
    </source>
</evidence>
<dbReference type="EMBL" id="BMNC01000001">
    <property type="protein sequence ID" value="GGM73133.1"/>
    <property type="molecule type" value="Genomic_DNA"/>
</dbReference>
<dbReference type="Gene3D" id="1.10.10.1320">
    <property type="entry name" value="Anti-sigma factor, zinc-finger domain"/>
    <property type="match status" value="1"/>
</dbReference>
<evidence type="ECO:0000256" key="3">
    <source>
        <dbReference type="ARBA" id="ARBA00022989"/>
    </source>
</evidence>
<evidence type="ECO:0000313" key="9">
    <source>
        <dbReference type="Proteomes" id="UP000597656"/>
    </source>
</evidence>
<dbReference type="InterPro" id="IPR041916">
    <property type="entry name" value="Anti_sigma_zinc_sf"/>
</dbReference>
<evidence type="ECO:0000256" key="6">
    <source>
        <dbReference type="ARBA" id="ARBA00023163"/>
    </source>
</evidence>
<evidence type="ECO:0000256" key="4">
    <source>
        <dbReference type="ARBA" id="ARBA00023015"/>
    </source>
</evidence>
<organism evidence="8 9">
    <name type="scientific">Lentzea pudingi</name>
    <dbReference type="NCBI Taxonomy" id="1789439"/>
    <lineage>
        <taxon>Bacteria</taxon>
        <taxon>Bacillati</taxon>
        <taxon>Actinomycetota</taxon>
        <taxon>Actinomycetes</taxon>
        <taxon>Pseudonocardiales</taxon>
        <taxon>Pseudonocardiaceae</taxon>
        <taxon>Lentzea</taxon>
    </lineage>
</organism>
<reference evidence="9" key="1">
    <citation type="journal article" date="2019" name="Int. J. Syst. Evol. Microbiol.">
        <title>The Global Catalogue of Microorganisms (GCM) 10K type strain sequencing project: providing services to taxonomists for standard genome sequencing and annotation.</title>
        <authorList>
            <consortium name="The Broad Institute Genomics Platform"/>
            <consortium name="The Broad Institute Genome Sequencing Center for Infectious Disease"/>
            <person name="Wu L."/>
            <person name="Ma J."/>
        </authorList>
    </citation>
    <scope>NUCLEOTIDE SEQUENCE [LARGE SCALE GENOMIC DNA]</scope>
    <source>
        <strain evidence="9">CGMCC 4.7319</strain>
    </source>
</reference>
<name>A0ABQ2HBY8_9PSEU</name>
<gene>
    <name evidence="8" type="ORF">GCM10011609_06200</name>
</gene>
<dbReference type="InterPro" id="IPR027383">
    <property type="entry name" value="Znf_put"/>
</dbReference>
<protein>
    <recommendedName>
        <fullName evidence="7">Putative zinc-finger domain-containing protein</fullName>
    </recommendedName>
</protein>
<comment type="subcellular location">
    <subcellularLocation>
        <location evidence="1">Membrane</location>
        <topology evidence="1">Single-pass membrane protein</topology>
    </subcellularLocation>
</comment>
<dbReference type="PANTHER" id="PTHR37461">
    <property type="entry name" value="ANTI-SIGMA-K FACTOR RSKA"/>
    <property type="match status" value="1"/>
</dbReference>
<comment type="caution">
    <text evidence="8">The sequence shown here is derived from an EMBL/GenBank/DDBJ whole genome shotgun (WGS) entry which is preliminary data.</text>
</comment>
<dbReference type="InterPro" id="IPR051474">
    <property type="entry name" value="Anti-sigma-K/W_factor"/>
</dbReference>